<dbReference type="OrthoDB" id="5091088at2759"/>
<feature type="compositionally biased region" description="Polar residues" evidence="1">
    <location>
        <begin position="235"/>
        <end position="244"/>
    </location>
</feature>
<gene>
    <name evidence="3" type="ORF">FBEOM_6054</name>
</gene>
<evidence type="ECO:0000256" key="2">
    <source>
        <dbReference type="SAM" id="SignalP"/>
    </source>
</evidence>
<dbReference type="Proteomes" id="UP000730481">
    <property type="component" value="Unassembled WGS sequence"/>
</dbReference>
<reference evidence="3" key="1">
    <citation type="journal article" date="2017" name="Mycologia">
        <title>Fusarium algeriense, sp. nov., a novel toxigenic crown rot pathogen of durum wheat from Algeria is nested in the Fusarium burgessii species complex.</title>
        <authorList>
            <person name="Laraba I."/>
            <person name="Keddad A."/>
            <person name="Boureghda H."/>
            <person name="Abdallah N."/>
            <person name="Vaughan M.M."/>
            <person name="Proctor R.H."/>
            <person name="Busman M."/>
            <person name="O'Donnell K."/>
        </authorList>
    </citation>
    <scope>NUCLEOTIDE SEQUENCE</scope>
    <source>
        <strain evidence="3">NRRL 25174</strain>
    </source>
</reference>
<dbReference type="EMBL" id="PVQB02000252">
    <property type="protein sequence ID" value="KAF4340015.1"/>
    <property type="molecule type" value="Genomic_DNA"/>
</dbReference>
<organism evidence="3 4">
    <name type="scientific">Fusarium beomiforme</name>
    <dbReference type="NCBI Taxonomy" id="44412"/>
    <lineage>
        <taxon>Eukaryota</taxon>
        <taxon>Fungi</taxon>
        <taxon>Dikarya</taxon>
        <taxon>Ascomycota</taxon>
        <taxon>Pezizomycotina</taxon>
        <taxon>Sordariomycetes</taxon>
        <taxon>Hypocreomycetidae</taxon>
        <taxon>Hypocreales</taxon>
        <taxon>Nectriaceae</taxon>
        <taxon>Fusarium</taxon>
        <taxon>Fusarium burgessii species complex</taxon>
    </lineage>
</organism>
<feature type="region of interest" description="Disordered" evidence="1">
    <location>
        <begin position="55"/>
        <end position="85"/>
    </location>
</feature>
<dbReference type="AlphaFoldDB" id="A0A9P5DYD8"/>
<reference evidence="3" key="2">
    <citation type="submission" date="2020-02" db="EMBL/GenBank/DDBJ databases">
        <title>Identification and distribution of gene clusters putatively required for synthesis of sphingolipid metabolism inhibitors in phylogenetically diverse species of the filamentous fungus Fusarium.</title>
        <authorList>
            <person name="Kim H.-S."/>
            <person name="Busman M."/>
            <person name="Brown D.W."/>
            <person name="Divon H."/>
            <person name="Uhlig S."/>
            <person name="Proctor R.H."/>
        </authorList>
    </citation>
    <scope>NUCLEOTIDE SEQUENCE</scope>
    <source>
        <strain evidence="3">NRRL 25174</strain>
    </source>
</reference>
<feature type="chain" id="PRO_5040470621" evidence="2">
    <location>
        <begin position="18"/>
        <end position="254"/>
    </location>
</feature>
<protein>
    <submittedName>
        <fullName evidence="3">Uncharacterized protein</fullName>
    </submittedName>
</protein>
<feature type="signal peptide" evidence="2">
    <location>
        <begin position="1"/>
        <end position="17"/>
    </location>
</feature>
<comment type="caution">
    <text evidence="3">The sequence shown here is derived from an EMBL/GenBank/DDBJ whole genome shotgun (WGS) entry which is preliminary data.</text>
</comment>
<accession>A0A9P5DYD8</accession>
<feature type="region of interest" description="Disordered" evidence="1">
    <location>
        <begin position="232"/>
        <end position="254"/>
    </location>
</feature>
<name>A0A9P5DYD8_9HYPO</name>
<evidence type="ECO:0000313" key="3">
    <source>
        <dbReference type="EMBL" id="KAF4340015.1"/>
    </source>
</evidence>
<keyword evidence="4" id="KW-1185">Reference proteome</keyword>
<evidence type="ECO:0000313" key="4">
    <source>
        <dbReference type="Proteomes" id="UP000730481"/>
    </source>
</evidence>
<evidence type="ECO:0000256" key="1">
    <source>
        <dbReference type="SAM" id="MobiDB-lite"/>
    </source>
</evidence>
<sequence length="254" mass="26612">MRFALLCSLLVVKTAVASVCKPRQSGGSSTDTSAGIEATTTASVDVPTSIVTSAAEDVTTTEAATSVESTETAVSTTTIAETTTSDTPGPLETFILAAKVPNTVNEDLSAAERDGASVYLPTPRFITSGPLIVSFDSTMSYLQSRSGFYLCVAYGDGTAPNGVKLCSSESLRNPAFGALTCEQTYERKVTCTAPAGQCIGGSDEAKVCSSLPGMYDQFYFFRDELNRVNIGIGPTGNSDENQNPIELKAKRSNT</sequence>
<proteinExistence type="predicted"/>
<keyword evidence="2" id="KW-0732">Signal</keyword>